<evidence type="ECO:0000313" key="3">
    <source>
        <dbReference type="EMBL" id="SFV61856.1"/>
    </source>
</evidence>
<keyword evidence="3" id="KW-0689">Ribosomal protein</keyword>
<dbReference type="PANTHER" id="PTHR21011:SF1">
    <property type="entry name" value="SMALL RIBOSOMAL SUBUNIT PROTEIN BS6M"/>
    <property type="match status" value="1"/>
</dbReference>
<name>A0A1W1C7V8_9ZZZZ</name>
<dbReference type="InterPro" id="IPR014717">
    <property type="entry name" value="Transl_elong_EF1B/ribsomal_bS6"/>
</dbReference>
<organism evidence="3">
    <name type="scientific">hydrothermal vent metagenome</name>
    <dbReference type="NCBI Taxonomy" id="652676"/>
    <lineage>
        <taxon>unclassified sequences</taxon>
        <taxon>metagenomes</taxon>
        <taxon>ecological metagenomes</taxon>
    </lineage>
</organism>
<dbReference type="GO" id="GO:0006412">
    <property type="term" value="P:translation"/>
    <property type="evidence" value="ECO:0007669"/>
    <property type="project" value="InterPro"/>
</dbReference>
<keyword evidence="3" id="KW-0687">Ribonucleoprotein</keyword>
<reference evidence="3" key="1">
    <citation type="submission" date="2016-10" db="EMBL/GenBank/DDBJ databases">
        <authorList>
            <person name="de Groot N.N."/>
        </authorList>
    </citation>
    <scope>NUCLEOTIDE SEQUENCE</scope>
</reference>
<dbReference type="GO" id="GO:0003735">
    <property type="term" value="F:structural constituent of ribosome"/>
    <property type="evidence" value="ECO:0007669"/>
    <property type="project" value="InterPro"/>
</dbReference>
<gene>
    <name evidence="3" type="ORF">MNB_SV-6-1035</name>
</gene>
<dbReference type="PANTHER" id="PTHR21011">
    <property type="entry name" value="MITOCHONDRIAL 28S RIBOSOMAL PROTEIN S6"/>
    <property type="match status" value="1"/>
</dbReference>
<dbReference type="AlphaFoldDB" id="A0A1W1C7V8"/>
<sequence length="146" mass="16329">MNHYETLFVVKATLTQEEIDAQIEKIKSVLDTEGAELLATNDMGMRKLAYAVQKNLRGYYTVLYFNAKGDTIAELERNLRINEDVIKFLTIKYSNTKEVAQFNKLVEASNKSVQTEEAESVETTPEAEAPATETAEETPATETAEA</sequence>
<dbReference type="InterPro" id="IPR020814">
    <property type="entry name" value="Ribosomal_S6_plastid/chlpt"/>
</dbReference>
<feature type="compositionally biased region" description="Low complexity" evidence="2">
    <location>
        <begin position="121"/>
        <end position="146"/>
    </location>
</feature>
<protein>
    <submittedName>
        <fullName evidence="3">SSU ribosomal protein S6p</fullName>
    </submittedName>
</protein>
<dbReference type="Gene3D" id="3.30.70.60">
    <property type="match status" value="1"/>
</dbReference>
<dbReference type="InterPro" id="IPR000529">
    <property type="entry name" value="Ribosomal_bS6"/>
</dbReference>
<dbReference type="NCBIfam" id="TIGR00166">
    <property type="entry name" value="S6"/>
    <property type="match status" value="1"/>
</dbReference>
<dbReference type="GO" id="GO:0070181">
    <property type="term" value="F:small ribosomal subunit rRNA binding"/>
    <property type="evidence" value="ECO:0007669"/>
    <property type="project" value="TreeGrafter"/>
</dbReference>
<dbReference type="HAMAP" id="MF_00360">
    <property type="entry name" value="Ribosomal_bS6"/>
    <property type="match status" value="1"/>
</dbReference>
<dbReference type="EMBL" id="FPHC01000064">
    <property type="protein sequence ID" value="SFV61856.1"/>
    <property type="molecule type" value="Genomic_DNA"/>
</dbReference>
<feature type="region of interest" description="Disordered" evidence="2">
    <location>
        <begin position="109"/>
        <end position="146"/>
    </location>
</feature>
<dbReference type="InterPro" id="IPR035980">
    <property type="entry name" value="Ribosomal_bS6_sf"/>
</dbReference>
<accession>A0A1W1C7V8</accession>
<dbReference type="SUPFAM" id="SSF54995">
    <property type="entry name" value="Ribosomal protein S6"/>
    <property type="match status" value="1"/>
</dbReference>
<dbReference type="GO" id="GO:0022627">
    <property type="term" value="C:cytosolic small ribosomal subunit"/>
    <property type="evidence" value="ECO:0007669"/>
    <property type="project" value="TreeGrafter"/>
</dbReference>
<proteinExistence type="inferred from homology"/>
<dbReference type="CDD" id="cd00473">
    <property type="entry name" value="bS6"/>
    <property type="match status" value="1"/>
</dbReference>
<comment type="similarity">
    <text evidence="1">Belongs to the bacterial ribosomal protein bS6 family.</text>
</comment>
<evidence type="ECO:0000256" key="2">
    <source>
        <dbReference type="SAM" id="MobiDB-lite"/>
    </source>
</evidence>
<evidence type="ECO:0000256" key="1">
    <source>
        <dbReference type="ARBA" id="ARBA00009512"/>
    </source>
</evidence>
<dbReference type="Pfam" id="PF01250">
    <property type="entry name" value="Ribosomal_S6"/>
    <property type="match status" value="1"/>
</dbReference>